<gene>
    <name evidence="3" type="ordered locus">RPE_1584</name>
</gene>
<feature type="signal peptide" evidence="2">
    <location>
        <begin position="1"/>
        <end position="39"/>
    </location>
</feature>
<proteinExistence type="predicted"/>
<feature type="compositionally biased region" description="Basic and acidic residues" evidence="1">
    <location>
        <begin position="66"/>
        <end position="77"/>
    </location>
</feature>
<dbReference type="EMBL" id="CP000463">
    <property type="protein sequence ID" value="ABJ05533.1"/>
    <property type="molecule type" value="Genomic_DNA"/>
</dbReference>
<evidence type="ECO:0000256" key="2">
    <source>
        <dbReference type="SAM" id="SignalP"/>
    </source>
</evidence>
<dbReference type="KEGG" id="rpe:RPE_1584"/>
<name>Q07RA1_RHOP5</name>
<protein>
    <submittedName>
        <fullName evidence="3">Uncharacterized protein</fullName>
    </submittedName>
</protein>
<organism evidence="3">
    <name type="scientific">Rhodopseudomonas palustris (strain BisA53)</name>
    <dbReference type="NCBI Taxonomy" id="316055"/>
    <lineage>
        <taxon>Bacteria</taxon>
        <taxon>Pseudomonadati</taxon>
        <taxon>Pseudomonadota</taxon>
        <taxon>Alphaproteobacteria</taxon>
        <taxon>Hyphomicrobiales</taxon>
        <taxon>Nitrobacteraceae</taxon>
        <taxon>Rhodopseudomonas</taxon>
    </lineage>
</organism>
<keyword evidence="2" id="KW-0732">Signal</keyword>
<evidence type="ECO:0000256" key="1">
    <source>
        <dbReference type="SAM" id="MobiDB-lite"/>
    </source>
</evidence>
<feature type="region of interest" description="Disordered" evidence="1">
    <location>
        <begin position="66"/>
        <end position="110"/>
    </location>
</feature>
<feature type="chain" id="PRO_5004165996" evidence="2">
    <location>
        <begin position="40"/>
        <end position="110"/>
    </location>
</feature>
<dbReference type="AlphaFoldDB" id="Q07RA1"/>
<evidence type="ECO:0000313" key="3">
    <source>
        <dbReference type="EMBL" id="ABJ05533.1"/>
    </source>
</evidence>
<dbReference type="HOGENOM" id="CLU_2169097_0_0_5"/>
<reference evidence="3" key="1">
    <citation type="submission" date="2006-09" db="EMBL/GenBank/DDBJ databases">
        <title>Complete sequence of Rhodopseudomonas palustris BisA53.</title>
        <authorList>
            <consortium name="US DOE Joint Genome Institute"/>
            <person name="Copeland A."/>
            <person name="Lucas S."/>
            <person name="Lapidus A."/>
            <person name="Barry K."/>
            <person name="Detter J.C."/>
            <person name="Glavina del Rio T."/>
            <person name="Hammon N."/>
            <person name="Israni S."/>
            <person name="Dalin E."/>
            <person name="Tice H."/>
            <person name="Pitluck S."/>
            <person name="Chain P."/>
            <person name="Malfatti S."/>
            <person name="Shin M."/>
            <person name="Vergez L."/>
            <person name="Schmutz J."/>
            <person name="Larimer F."/>
            <person name="Land M."/>
            <person name="Hauser L."/>
            <person name="Pelletier D.A."/>
            <person name="Kyrpides N."/>
            <person name="Kim E."/>
            <person name="Harwood C.S."/>
            <person name="Oda Y."/>
            <person name="Richardson P."/>
        </authorList>
    </citation>
    <scope>NUCLEOTIDE SEQUENCE [LARGE SCALE GENOMIC DNA]</scope>
    <source>
        <strain evidence="3">BisA53</strain>
    </source>
</reference>
<accession>Q07RA1</accession>
<sequence length="110" mass="11872">MADPRVPVVLRAQRTRLFCAVLAGLFAATGVSWSSAARAQMPNVNLIPELESKTPEQIEQDKITQKAYRDSLRKIPDSKAASDPWGDVRSAAPPKTTSAKPKARTGNAAQ</sequence>